<gene>
    <name evidence="3" type="ORF">EIP91_008536</name>
</gene>
<evidence type="ECO:0008006" key="5">
    <source>
        <dbReference type="Google" id="ProtNLM"/>
    </source>
</evidence>
<proteinExistence type="inferred from homology"/>
<keyword evidence="4" id="KW-1185">Reference proteome</keyword>
<dbReference type="InterPro" id="IPR027417">
    <property type="entry name" value="P-loop_NTPase"/>
</dbReference>
<dbReference type="SUPFAM" id="SSF52540">
    <property type="entry name" value="P-loop containing nucleoside triphosphate hydrolases"/>
    <property type="match status" value="1"/>
</dbReference>
<reference evidence="3 4" key="1">
    <citation type="submission" date="2018-11" db="EMBL/GenBank/DDBJ databases">
        <title>Genome assembly of Steccherinum ochraceum LE-BIN_3174, the white-rot fungus of the Steccherinaceae family (The Residual Polyporoid clade, Polyporales, Basidiomycota).</title>
        <authorList>
            <person name="Fedorova T.V."/>
            <person name="Glazunova O.A."/>
            <person name="Landesman E.O."/>
            <person name="Moiseenko K.V."/>
            <person name="Psurtseva N.V."/>
            <person name="Savinova O.S."/>
            <person name="Shakhova N.V."/>
            <person name="Tyazhelova T.V."/>
            <person name="Vasina D.V."/>
        </authorList>
    </citation>
    <scope>NUCLEOTIDE SEQUENCE [LARGE SCALE GENOMIC DNA]</scope>
    <source>
        <strain evidence="3 4">LE-BIN_3174</strain>
    </source>
</reference>
<dbReference type="Proteomes" id="UP000292702">
    <property type="component" value="Unassembled WGS sequence"/>
</dbReference>
<dbReference type="Pfam" id="PF09807">
    <property type="entry name" value="ELP6"/>
    <property type="match status" value="1"/>
</dbReference>
<accession>A0A4R0R2R5</accession>
<dbReference type="UniPathway" id="UPA00988"/>
<organism evidence="3 4">
    <name type="scientific">Steccherinum ochraceum</name>
    <dbReference type="NCBI Taxonomy" id="92696"/>
    <lineage>
        <taxon>Eukaryota</taxon>
        <taxon>Fungi</taxon>
        <taxon>Dikarya</taxon>
        <taxon>Basidiomycota</taxon>
        <taxon>Agaricomycotina</taxon>
        <taxon>Agaricomycetes</taxon>
        <taxon>Polyporales</taxon>
        <taxon>Steccherinaceae</taxon>
        <taxon>Steccherinum</taxon>
    </lineage>
</organism>
<evidence type="ECO:0000313" key="3">
    <source>
        <dbReference type="EMBL" id="TCD61382.1"/>
    </source>
</evidence>
<dbReference type="STRING" id="92696.A0A4R0R2R5"/>
<evidence type="ECO:0000256" key="1">
    <source>
        <dbReference type="ARBA" id="ARBA00005043"/>
    </source>
</evidence>
<dbReference type="PANTHER" id="PTHR16184:SF6">
    <property type="entry name" value="ELONGATOR COMPLEX PROTEIN 6"/>
    <property type="match status" value="1"/>
</dbReference>
<comment type="pathway">
    <text evidence="1">tRNA modification; 5-methoxycarbonylmethyl-2-thiouridine-tRNA biosynthesis.</text>
</comment>
<evidence type="ECO:0000313" key="4">
    <source>
        <dbReference type="Proteomes" id="UP000292702"/>
    </source>
</evidence>
<evidence type="ECO:0000256" key="2">
    <source>
        <dbReference type="ARBA" id="ARBA00008837"/>
    </source>
</evidence>
<dbReference type="InterPro" id="IPR018627">
    <property type="entry name" value="ELP6"/>
</dbReference>
<dbReference type="AlphaFoldDB" id="A0A4R0R2R5"/>
<sequence>MFPPTSLPVPNELLLVTDQLASPADFLLHLFLAAHLKQSKDAKCLILSLSESATRWKVLAGKANINLPQYISSGAVVIVNDLPRPSTQSIGDLRALFEVVEKTLSQWTAGTTPGLVIIDDLSVLEWMGFSAQEVWRFIRALQSACRRISIPVIVRYHDTTPGEPDDLVRLLLPMCAHHMEVLPLSSGRSGSVSGEIALYPSLSITNPTYKPIPRSSAIQYRLTDTSCVFFERGTGNNVL</sequence>
<dbReference type="OrthoDB" id="9995306at2759"/>
<dbReference type="PANTHER" id="PTHR16184">
    <property type="entry name" value="ELONGATOR COMPLEX PROTEIN 6"/>
    <property type="match status" value="1"/>
</dbReference>
<dbReference type="Gene3D" id="3.40.50.300">
    <property type="entry name" value="P-loop containing nucleotide triphosphate hydrolases"/>
    <property type="match status" value="1"/>
</dbReference>
<protein>
    <recommendedName>
        <fullName evidence="5">Elongator complex protein 5</fullName>
    </recommendedName>
</protein>
<name>A0A4R0R2R5_9APHY</name>
<dbReference type="EMBL" id="RWJN01000473">
    <property type="protein sequence ID" value="TCD61382.1"/>
    <property type="molecule type" value="Genomic_DNA"/>
</dbReference>
<comment type="similarity">
    <text evidence="2">Belongs to the ELP6 family.</text>
</comment>
<comment type="caution">
    <text evidence="3">The sequence shown here is derived from an EMBL/GenBank/DDBJ whole genome shotgun (WGS) entry which is preliminary data.</text>
</comment>
<dbReference type="GO" id="GO:0002098">
    <property type="term" value="P:tRNA wobble uridine modification"/>
    <property type="evidence" value="ECO:0007669"/>
    <property type="project" value="InterPro"/>
</dbReference>
<dbReference type="GO" id="GO:0033588">
    <property type="term" value="C:elongator holoenzyme complex"/>
    <property type="evidence" value="ECO:0007669"/>
    <property type="project" value="InterPro"/>
</dbReference>